<dbReference type="Proteomes" id="UP001159641">
    <property type="component" value="Unassembled WGS sequence"/>
</dbReference>
<gene>
    <name evidence="2" type="ORF">J1605_000580</name>
</gene>
<sequence length="158" mass="17349">MRLCLIPRRVIRNRKQFIAIRRCCQALISWWRSITGLKTSGEGVLRPLGWGARRNRREPSGGSSNEALMRGGPPAFVEKPKEAAARAGARRGHFLPRALSTVNPLRASCGHQAGCPLRALLGPRHPRRLRTAAGNEAPPCNNANALITISSICMKKTR</sequence>
<organism evidence="2 3">
    <name type="scientific">Eschrichtius robustus</name>
    <name type="common">California gray whale</name>
    <name type="synonym">Eschrichtius gibbosus</name>
    <dbReference type="NCBI Taxonomy" id="9764"/>
    <lineage>
        <taxon>Eukaryota</taxon>
        <taxon>Metazoa</taxon>
        <taxon>Chordata</taxon>
        <taxon>Craniata</taxon>
        <taxon>Vertebrata</taxon>
        <taxon>Euteleostomi</taxon>
        <taxon>Mammalia</taxon>
        <taxon>Eutheria</taxon>
        <taxon>Laurasiatheria</taxon>
        <taxon>Artiodactyla</taxon>
        <taxon>Whippomorpha</taxon>
        <taxon>Cetacea</taxon>
        <taxon>Mysticeti</taxon>
        <taxon>Eschrichtiidae</taxon>
        <taxon>Eschrichtius</taxon>
    </lineage>
</organism>
<evidence type="ECO:0000313" key="2">
    <source>
        <dbReference type="EMBL" id="KAJ8782601.1"/>
    </source>
</evidence>
<name>A0AB34GV07_ESCRO</name>
<evidence type="ECO:0000256" key="1">
    <source>
        <dbReference type="SAM" id="MobiDB-lite"/>
    </source>
</evidence>
<proteinExistence type="predicted"/>
<dbReference type="AlphaFoldDB" id="A0AB34GV07"/>
<protein>
    <submittedName>
        <fullName evidence="2">Uncharacterized protein</fullName>
    </submittedName>
</protein>
<keyword evidence="3" id="KW-1185">Reference proteome</keyword>
<reference evidence="2 3" key="1">
    <citation type="submission" date="2022-11" db="EMBL/GenBank/DDBJ databases">
        <title>Whole genome sequence of Eschrichtius robustus ER-17-0199.</title>
        <authorList>
            <person name="Bruniche-Olsen A."/>
            <person name="Black A.N."/>
            <person name="Fields C.J."/>
            <person name="Walden K."/>
            <person name="Dewoody J.A."/>
        </authorList>
    </citation>
    <scope>NUCLEOTIDE SEQUENCE [LARGE SCALE GENOMIC DNA]</scope>
    <source>
        <strain evidence="2">ER-17-0199</strain>
        <tissue evidence="2">Blubber</tissue>
    </source>
</reference>
<evidence type="ECO:0000313" key="3">
    <source>
        <dbReference type="Proteomes" id="UP001159641"/>
    </source>
</evidence>
<comment type="caution">
    <text evidence="2">The sequence shown here is derived from an EMBL/GenBank/DDBJ whole genome shotgun (WGS) entry which is preliminary data.</text>
</comment>
<accession>A0AB34GV07</accession>
<dbReference type="EMBL" id="JAIQCJ010002103">
    <property type="protein sequence ID" value="KAJ8782601.1"/>
    <property type="molecule type" value="Genomic_DNA"/>
</dbReference>
<feature type="region of interest" description="Disordered" evidence="1">
    <location>
        <begin position="52"/>
        <end position="75"/>
    </location>
</feature>